<gene>
    <name evidence="7" type="ORF">ABR75_01105</name>
</gene>
<dbReference type="EMBL" id="LIBJ01000305">
    <property type="protein sequence ID" value="KRO46368.1"/>
    <property type="molecule type" value="Genomic_DNA"/>
</dbReference>
<dbReference type="InterPro" id="IPR032466">
    <property type="entry name" value="Metal_Hydrolase"/>
</dbReference>
<dbReference type="GO" id="GO:0016812">
    <property type="term" value="F:hydrolase activity, acting on carbon-nitrogen (but not peptide) bonds, in cyclic amides"/>
    <property type="evidence" value="ECO:0007669"/>
    <property type="project" value="TreeGrafter"/>
</dbReference>
<dbReference type="InterPro" id="IPR011778">
    <property type="entry name" value="Hydantoinase/dihydroPyrase"/>
</dbReference>
<feature type="domain" description="Amidohydrolase-related" evidence="6">
    <location>
        <begin position="55"/>
        <end position="449"/>
    </location>
</feature>
<reference evidence="7 8" key="1">
    <citation type="submission" date="2015-10" db="EMBL/GenBank/DDBJ databases">
        <title>Metagenome-Assembled Genomes uncover a global brackish microbiome.</title>
        <authorList>
            <person name="Hugerth L.W."/>
            <person name="Larsson J."/>
            <person name="Alneberg J."/>
            <person name="Lindh M.V."/>
            <person name="Legrand C."/>
            <person name="Pinhassi J."/>
            <person name="Andersson A.F."/>
        </authorList>
    </citation>
    <scope>NUCLEOTIDE SEQUENCE [LARGE SCALE GENOMIC DNA]</scope>
    <source>
        <strain evidence="7">BACL6 MAG-120924-bin43</strain>
    </source>
</reference>
<dbReference type="InterPro" id="IPR006680">
    <property type="entry name" value="Amidohydro-rel"/>
</dbReference>
<comment type="cofactor">
    <cofactor evidence="1">
        <name>Zn(2+)</name>
        <dbReference type="ChEBI" id="CHEBI:29105"/>
    </cofactor>
</comment>
<comment type="PTM">
    <text evidence="5">Carbamylation allows a single lysine to coordinate two divalent metal cations.</text>
</comment>
<name>A0A0R2QB55_9ACTN</name>
<protein>
    <submittedName>
        <fullName evidence="7">Phenylhydantoinase</fullName>
    </submittedName>
</protein>
<evidence type="ECO:0000313" key="8">
    <source>
        <dbReference type="Proteomes" id="UP000051017"/>
    </source>
</evidence>
<dbReference type="GO" id="GO:0005829">
    <property type="term" value="C:cytosol"/>
    <property type="evidence" value="ECO:0007669"/>
    <property type="project" value="TreeGrafter"/>
</dbReference>
<dbReference type="SUPFAM" id="SSF51556">
    <property type="entry name" value="Metallo-dependent hydrolases"/>
    <property type="match status" value="1"/>
</dbReference>
<keyword evidence="3" id="KW-0479">Metal-binding</keyword>
<dbReference type="Gene3D" id="3.20.20.140">
    <property type="entry name" value="Metal-dependent hydrolases"/>
    <property type="match status" value="1"/>
</dbReference>
<evidence type="ECO:0000256" key="2">
    <source>
        <dbReference type="ARBA" id="ARBA00008829"/>
    </source>
</evidence>
<evidence type="ECO:0000256" key="3">
    <source>
        <dbReference type="ARBA" id="ARBA00022723"/>
    </source>
</evidence>
<organism evidence="7 8">
    <name type="scientific">Acidimicrobiia bacterium BACL6 MAG-120924-bin43</name>
    <dbReference type="NCBI Taxonomy" id="1655583"/>
    <lineage>
        <taxon>Bacteria</taxon>
        <taxon>Bacillati</taxon>
        <taxon>Actinomycetota</taxon>
        <taxon>Acidimicrobiia</taxon>
        <taxon>acIV cluster</taxon>
    </lineage>
</organism>
<dbReference type="InterPro" id="IPR050378">
    <property type="entry name" value="Metallo-dep_Hydrolases_sf"/>
</dbReference>
<sequence>MARTLIKNGTVVSPTGRHEVDVLIEGESILALLERGKSDSLNITADNVIDATGKFVVPGGIDVHTHMELPFGGTNASDTFETGTTAAAWGGVTTIVDFAVQRYGENVQESLATWHKKAAGNCSIDYAFHQIIGGIDEQALADMDYLVKNEGITSFKLFMAYPGVFYSDDGQILRAMQQASNNGSTIMMHAENGIAIDVLVQQHIARGETDPKYHSYSRPSLLEGEATNRAIVLSKVAGNVPLYIVHMSASEALNALSEARHEGLNVFGETCPQYLYMTLEDHLAQPGFEGAKYVCSPPIRSKHDKHNHHADLWKGLRMNELAVVSTDHCPFCMKDQKELGIGNFSKIPNGLGSVEHRMELIYQGVVQGEITLERWVETCSTSPARMFGMYPQKGIIAPGSDADILIWDPNGKTKIGVNDKHHMNMDHSSWEGFKVDGKVDTVLSRGKVVVEKDKFTGTKGHGKYIKRGLCQYLN</sequence>
<evidence type="ECO:0000313" key="7">
    <source>
        <dbReference type="EMBL" id="KRO46368.1"/>
    </source>
</evidence>
<dbReference type="PANTHER" id="PTHR11647">
    <property type="entry name" value="HYDRANTOINASE/DIHYDROPYRIMIDINASE FAMILY MEMBER"/>
    <property type="match status" value="1"/>
</dbReference>
<dbReference type="Proteomes" id="UP000051017">
    <property type="component" value="Unassembled WGS sequence"/>
</dbReference>
<dbReference type="Gene3D" id="2.30.40.10">
    <property type="entry name" value="Urease, subunit C, domain 1"/>
    <property type="match status" value="1"/>
</dbReference>
<comment type="caution">
    <text evidence="7">The sequence shown here is derived from an EMBL/GenBank/DDBJ whole genome shotgun (WGS) entry which is preliminary data.</text>
</comment>
<dbReference type="Pfam" id="PF01979">
    <property type="entry name" value="Amidohydro_1"/>
    <property type="match status" value="1"/>
</dbReference>
<comment type="similarity">
    <text evidence="2">Belongs to the metallo-dependent hydrolases superfamily. Hydantoinase/dihydropyrimidinase family.</text>
</comment>
<evidence type="ECO:0000256" key="5">
    <source>
        <dbReference type="PIRSR" id="PIRSR611778-50"/>
    </source>
</evidence>
<feature type="modified residue" description="N6-carboxylysine" evidence="5">
    <location>
        <position position="156"/>
    </location>
</feature>
<dbReference type="FunFam" id="3.20.20.140:FF:000037">
    <property type="entry name" value="Dihydropyrimidinase"/>
    <property type="match status" value="1"/>
</dbReference>
<dbReference type="GO" id="GO:0046872">
    <property type="term" value="F:metal ion binding"/>
    <property type="evidence" value="ECO:0007669"/>
    <property type="project" value="UniProtKB-KW"/>
</dbReference>
<dbReference type="InterPro" id="IPR011059">
    <property type="entry name" value="Metal-dep_hydrolase_composite"/>
</dbReference>
<dbReference type="AlphaFoldDB" id="A0A0R2QB55"/>
<dbReference type="PANTHER" id="PTHR11647:SF1">
    <property type="entry name" value="COLLAPSIN RESPONSE MEDIATOR PROTEIN"/>
    <property type="match status" value="1"/>
</dbReference>
<evidence type="ECO:0000256" key="4">
    <source>
        <dbReference type="ARBA" id="ARBA00022801"/>
    </source>
</evidence>
<keyword evidence="4" id="KW-0378">Hydrolase</keyword>
<proteinExistence type="inferred from homology"/>
<accession>A0A0R2QB55</accession>
<dbReference type="CDD" id="cd01314">
    <property type="entry name" value="D-HYD"/>
    <property type="match status" value="1"/>
</dbReference>
<dbReference type="NCBIfam" id="TIGR02033">
    <property type="entry name" value="D-hydantoinase"/>
    <property type="match status" value="1"/>
</dbReference>
<evidence type="ECO:0000259" key="6">
    <source>
        <dbReference type="Pfam" id="PF01979"/>
    </source>
</evidence>
<dbReference type="SUPFAM" id="SSF51338">
    <property type="entry name" value="Composite domain of metallo-dependent hydrolases"/>
    <property type="match status" value="2"/>
</dbReference>
<evidence type="ECO:0000256" key="1">
    <source>
        <dbReference type="ARBA" id="ARBA00001947"/>
    </source>
</evidence>